<dbReference type="InterPro" id="IPR032963">
    <property type="entry name" value="Gclm"/>
</dbReference>
<evidence type="ECO:0000256" key="2">
    <source>
        <dbReference type="ARBA" id="ARBA00008612"/>
    </source>
</evidence>
<evidence type="ECO:0000256" key="6">
    <source>
        <dbReference type="ARBA" id="ARBA00031154"/>
    </source>
</evidence>
<dbReference type="EMBL" id="OU895877">
    <property type="protein sequence ID" value="CAG9801024.1"/>
    <property type="molecule type" value="Genomic_DNA"/>
</dbReference>
<dbReference type="GO" id="GO:0006750">
    <property type="term" value="P:glutathione biosynthetic process"/>
    <property type="evidence" value="ECO:0007669"/>
    <property type="project" value="UniProtKB-KW"/>
</dbReference>
<evidence type="ECO:0000256" key="7">
    <source>
        <dbReference type="ARBA" id="ARBA00031732"/>
    </source>
</evidence>
<sequence length="265" mass="30490">MTSTFFDNYKSIILGTGNILENEEFKKAKNPTQEMLLCMCARIKEINEQHIENGAEPADEFVAIPHEEITEEDETSEGKTKTVIKLFMNEFHEDAIDECFSHTLKICKTAPNVILAYTPTSSIHNDKFVWADNDAKSKKHFKTLWAKLREEKKAGRIEQLGIADMDLDTIMDIFDDKNFDFTILQINIVTCCMPPPCLVSFCKEHEIQLLTHSDPQVLFPSCHMCDIALGKSFKIKWVVRFLETLICRGILTRKGFIVNFQRMLD</sequence>
<dbReference type="GO" id="GO:0030234">
    <property type="term" value="F:enzyme regulator activity"/>
    <property type="evidence" value="ECO:0007669"/>
    <property type="project" value="TreeGrafter"/>
</dbReference>
<dbReference type="GO" id="GO:0035226">
    <property type="term" value="F:glutamate-cysteine ligase catalytic subunit binding"/>
    <property type="evidence" value="ECO:0007669"/>
    <property type="project" value="InterPro"/>
</dbReference>
<evidence type="ECO:0000256" key="4">
    <source>
        <dbReference type="ARBA" id="ARBA00022684"/>
    </source>
</evidence>
<name>A0A9N9WPA6_9DIPT</name>
<dbReference type="GO" id="GO:0017109">
    <property type="term" value="C:glutamate-cysteine ligase complex"/>
    <property type="evidence" value="ECO:0007669"/>
    <property type="project" value="TreeGrafter"/>
</dbReference>
<evidence type="ECO:0000256" key="8">
    <source>
        <dbReference type="ARBA" id="ARBA00032926"/>
    </source>
</evidence>
<comment type="pathway">
    <text evidence="1">Sulfur metabolism; glutathione biosynthesis; glutathione from L-cysteine and L-glutamate: step 1/2.</text>
</comment>
<dbReference type="Proteomes" id="UP001153620">
    <property type="component" value="Chromosome 1"/>
</dbReference>
<dbReference type="OrthoDB" id="5596051at2759"/>
<evidence type="ECO:0000256" key="1">
    <source>
        <dbReference type="ARBA" id="ARBA00005006"/>
    </source>
</evidence>
<evidence type="ECO:0000313" key="10">
    <source>
        <dbReference type="Proteomes" id="UP001153620"/>
    </source>
</evidence>
<reference evidence="9" key="2">
    <citation type="submission" date="2022-10" db="EMBL/GenBank/DDBJ databases">
        <authorList>
            <consortium name="ENA_rothamsted_submissions"/>
            <consortium name="culmorum"/>
            <person name="King R."/>
        </authorList>
    </citation>
    <scope>NUCLEOTIDE SEQUENCE</scope>
</reference>
<proteinExistence type="inferred from homology"/>
<dbReference type="InterPro" id="IPR036812">
    <property type="entry name" value="NAD(P)_OxRdtase_dom_sf"/>
</dbReference>
<dbReference type="PANTHER" id="PTHR13295:SF4">
    <property type="entry name" value="GLUTAMATE--CYSTEINE LIGASE REGULATORY SUBUNIT"/>
    <property type="match status" value="1"/>
</dbReference>
<reference evidence="9" key="1">
    <citation type="submission" date="2022-01" db="EMBL/GenBank/DDBJ databases">
        <authorList>
            <person name="King R."/>
        </authorList>
    </citation>
    <scope>NUCLEOTIDE SEQUENCE</scope>
</reference>
<comment type="subunit">
    <text evidence="3">Heterodimer of a catalytic heavy chain and a regulatory light chain.</text>
</comment>
<dbReference type="Gene3D" id="3.20.20.100">
    <property type="entry name" value="NADP-dependent oxidoreductase domain"/>
    <property type="match status" value="1"/>
</dbReference>
<evidence type="ECO:0000313" key="9">
    <source>
        <dbReference type="EMBL" id="CAG9801024.1"/>
    </source>
</evidence>
<gene>
    <name evidence="9" type="ORF">CHIRRI_LOCUS3959</name>
</gene>
<dbReference type="AlphaFoldDB" id="A0A9N9WPA6"/>
<protein>
    <recommendedName>
        <fullName evidence="7">GCS light chain</fullName>
    </recommendedName>
    <alternativeName>
        <fullName evidence="5">Gamma-ECS regulatory subunit</fullName>
    </alternativeName>
    <alternativeName>
        <fullName evidence="8">Gamma-glutamylcysteine synthetase regulatory subunit</fullName>
    </alternativeName>
    <alternativeName>
        <fullName evidence="6">Glutamate--cysteine ligase modifier subunit</fullName>
    </alternativeName>
</protein>
<dbReference type="PANTHER" id="PTHR13295">
    <property type="entry name" value="GLUTAMATE CYSTEINE LIGASE REGULATORY SUBUNIT"/>
    <property type="match status" value="1"/>
</dbReference>
<organism evidence="9 10">
    <name type="scientific">Chironomus riparius</name>
    <dbReference type="NCBI Taxonomy" id="315576"/>
    <lineage>
        <taxon>Eukaryota</taxon>
        <taxon>Metazoa</taxon>
        <taxon>Ecdysozoa</taxon>
        <taxon>Arthropoda</taxon>
        <taxon>Hexapoda</taxon>
        <taxon>Insecta</taxon>
        <taxon>Pterygota</taxon>
        <taxon>Neoptera</taxon>
        <taxon>Endopterygota</taxon>
        <taxon>Diptera</taxon>
        <taxon>Nematocera</taxon>
        <taxon>Chironomoidea</taxon>
        <taxon>Chironomidae</taxon>
        <taxon>Chironominae</taxon>
        <taxon>Chironomus</taxon>
    </lineage>
</organism>
<evidence type="ECO:0000256" key="5">
    <source>
        <dbReference type="ARBA" id="ARBA00030406"/>
    </source>
</evidence>
<keyword evidence="10" id="KW-1185">Reference proteome</keyword>
<evidence type="ECO:0000256" key="3">
    <source>
        <dbReference type="ARBA" id="ARBA00011532"/>
    </source>
</evidence>
<dbReference type="SUPFAM" id="SSF51430">
    <property type="entry name" value="NAD(P)-linked oxidoreductase"/>
    <property type="match status" value="1"/>
</dbReference>
<comment type="similarity">
    <text evidence="2">Belongs to the aldo/keto reductase family. Glutamate--cysteine ligase light chain subfamily.</text>
</comment>
<keyword evidence="4" id="KW-0317">Glutathione biosynthesis</keyword>
<accession>A0A9N9WPA6</accession>